<keyword evidence="2" id="KW-0472">Membrane</keyword>
<dbReference type="GO" id="GO:0007165">
    <property type="term" value="P:signal transduction"/>
    <property type="evidence" value="ECO:0007669"/>
    <property type="project" value="InterPro"/>
</dbReference>
<dbReference type="InterPro" id="IPR011029">
    <property type="entry name" value="DEATH-like_dom_sf"/>
</dbReference>
<organism evidence="4">
    <name type="scientific">Amphimedon queenslandica</name>
    <name type="common">Sponge</name>
    <dbReference type="NCBI Taxonomy" id="400682"/>
    <lineage>
        <taxon>Eukaryota</taxon>
        <taxon>Metazoa</taxon>
        <taxon>Porifera</taxon>
        <taxon>Demospongiae</taxon>
        <taxon>Heteroscleromorpha</taxon>
        <taxon>Haplosclerida</taxon>
        <taxon>Niphatidae</taxon>
        <taxon>Amphimedon</taxon>
    </lineage>
</organism>
<keyword evidence="2" id="KW-0812">Transmembrane</keyword>
<dbReference type="EnsemblMetazoa" id="Aqu2.1.26566_001">
    <property type="protein sequence ID" value="Aqu2.1.26566_001"/>
    <property type="gene ID" value="Aqu2.1.26566"/>
</dbReference>
<evidence type="ECO:0000256" key="1">
    <source>
        <dbReference type="SAM" id="MobiDB-lite"/>
    </source>
</evidence>
<dbReference type="Pfam" id="PF00531">
    <property type="entry name" value="Death"/>
    <property type="match status" value="1"/>
</dbReference>
<keyword evidence="2" id="KW-1133">Transmembrane helix</keyword>
<dbReference type="InterPro" id="IPR000488">
    <property type="entry name" value="Death_dom"/>
</dbReference>
<evidence type="ECO:0000256" key="2">
    <source>
        <dbReference type="SAM" id="Phobius"/>
    </source>
</evidence>
<dbReference type="InParanoid" id="A0A1X7UGF7"/>
<protein>
    <recommendedName>
        <fullName evidence="3">Death domain-containing protein</fullName>
    </recommendedName>
</protein>
<dbReference type="Gene3D" id="1.10.533.10">
    <property type="entry name" value="Death Domain, Fas"/>
    <property type="match status" value="3"/>
</dbReference>
<evidence type="ECO:0000259" key="3">
    <source>
        <dbReference type="PROSITE" id="PS50017"/>
    </source>
</evidence>
<proteinExistence type="predicted"/>
<dbReference type="SUPFAM" id="SSF47986">
    <property type="entry name" value="DEATH domain"/>
    <property type="match status" value="1"/>
</dbReference>
<sequence>MAASKNLPTELLLSSSQLTIDQLFYVADLLERCGFPQTRWYELGLTVGLHKDTLDAIKRDNDTTDDCLTEFLSKWLSRADSVDSKGGASFNSLSGALKSMNENAVVEKLDSIPVVQELVQEVTISLPTDGFVYVPDYVQHVPLEAHYPLPVTPEVRSIAEEMKKKAEKKLNIKPSYTTYTPLYYMKEGETDYCIRPVYLPGNMDRSNEAGLAKASPLCLSLCTIFYCCLTLSCIAIVIFLGIRNPVAGPTTSLQVGDILSNSSALIKANYSVSSATFFMLPEGTVYVTATEPPKITDHLPPKHLSVGSIRYDLNYLGLVTPIYLLPGSILHYNVSITSNERLDSSYSACLYLFTSLTRFQNFLSFVENDNSSNMISYCFTSPVTPRQPTLASHSFDIVEASKYYVGVELVSGVNVIMMANVSVVRVYYDTRGLSPHCNMVQFCYIDICDELLCSHSSSSATYILVQAPADSSIQYEITTAALFGANYAYFLLALSLGNFSFCCCFICYYCCCIALRSLSIDDSSEGRNYSRLKNYDDSEFENSSHQWDHEESNANQILRNFSEFEQSQLTNYSEDSSEHDNSGFENSPQQCEESRLTNLSEDVEKNYHDNPECKNSIIFSQFSEHVPLTHHVEDVELSTVSSSDSLISEWLETHNETTESYLSINSNFITGYEIDGLNQLREEKEPDLQLVDFSAETHCYLKNHGHQDTSLDSICTLDTRNDPISVAADIFGDVVQIPIDRSGLVHHCSQYGVTLIIPEGAVQESATVWFGACLFSDKFKFGDYVPVTPIVWVHIDAILHKPAELYFPHDIVISSEADLEKFSVLTADDKGHSSILKFYQKCHSPAVEACLKFLPVFKIECQHFCSNCVAIHNRQYKRIAKRYLMARAEKSENNCLTIEFIFLCLQQGCKKMIEGQCAKQGFTITSYKTITFTGDGQVSLSLEPDSFDGWKQKFDDLHSEYISEKSIDYYEIMGCEKVGEVTEDELERLDLLEEALAYPPRFRLIFTRDGSFGQHSNQEVTVTFNQVDPPLVSKIYLEGHGAAQPLSPASSSTNSQSFSIDTDQELGEMIHIITSENFLKEKWYTFGYHLKLETDLLNEIETTCTNPNQCTRRVILHWRGINKPESGTDGYTSWEPVATALTQVGLNNLARKIKRHFNPPIEPEATNQGVYCSLCNEYHGDGLQQHASSTISILNSSPDISQLTNLVAAKIEDKYFLFGTAVGLNIGYINGLGSDYRMCKERFIQVLYTWSNSKPNEFTWDNVIKALRSDTVDAAEVALDVEDHLFSKTK</sequence>
<feature type="transmembrane region" description="Helical" evidence="2">
    <location>
        <begin position="223"/>
        <end position="242"/>
    </location>
</feature>
<feature type="domain" description="Death" evidence="3">
    <location>
        <begin position="39"/>
        <end position="113"/>
    </location>
</feature>
<evidence type="ECO:0000313" key="4">
    <source>
        <dbReference type="EnsemblMetazoa" id="Aqu2.1.26566_001"/>
    </source>
</evidence>
<reference evidence="4" key="1">
    <citation type="submission" date="2017-05" db="UniProtKB">
        <authorList>
            <consortium name="EnsemblMetazoa"/>
        </authorList>
    </citation>
    <scope>IDENTIFICATION</scope>
</reference>
<dbReference type="PROSITE" id="PS50017">
    <property type="entry name" value="DEATH_DOMAIN"/>
    <property type="match status" value="1"/>
</dbReference>
<dbReference type="CDD" id="cd01670">
    <property type="entry name" value="Death"/>
    <property type="match status" value="2"/>
</dbReference>
<accession>A0A1X7UGF7</accession>
<feature type="region of interest" description="Disordered" evidence="1">
    <location>
        <begin position="570"/>
        <end position="591"/>
    </location>
</feature>
<name>A0A1X7UGF7_AMPQE</name>